<comment type="similarity">
    <text evidence="1">Belongs to the bZIP family. Jun subfamily.</text>
</comment>
<protein>
    <recommendedName>
        <fullName evidence="6">BZIP domain-containing protein</fullName>
    </recommendedName>
</protein>
<dbReference type="PROSITE" id="PS00036">
    <property type="entry name" value="BZIP_BASIC"/>
    <property type="match status" value="1"/>
</dbReference>
<evidence type="ECO:0000256" key="3">
    <source>
        <dbReference type="ARBA" id="ARBA00023125"/>
    </source>
</evidence>
<dbReference type="PRINTS" id="PR00043">
    <property type="entry name" value="LEUZIPPRJUN"/>
</dbReference>
<dbReference type="Proteomes" id="UP000001593">
    <property type="component" value="Unassembled WGS sequence"/>
</dbReference>
<dbReference type="Gene3D" id="1.20.5.170">
    <property type="match status" value="1"/>
</dbReference>
<evidence type="ECO:0000256" key="2">
    <source>
        <dbReference type="ARBA" id="ARBA00023015"/>
    </source>
</evidence>
<evidence type="ECO:0000256" key="4">
    <source>
        <dbReference type="ARBA" id="ARBA00023163"/>
    </source>
</evidence>
<feature type="non-terminal residue" evidence="8">
    <location>
        <position position="1"/>
    </location>
</feature>
<dbReference type="InterPro" id="IPR050946">
    <property type="entry name" value="AP-1_TF_bZIP"/>
</dbReference>
<dbReference type="SMART" id="SM00338">
    <property type="entry name" value="BRLZ"/>
    <property type="match status" value="1"/>
</dbReference>
<feature type="coiled-coil region" evidence="5">
    <location>
        <begin position="17"/>
        <end position="64"/>
    </location>
</feature>
<keyword evidence="3" id="KW-0238">DNA-binding</keyword>
<reference evidence="8 9" key="1">
    <citation type="journal article" date="2007" name="Science">
        <title>Sea anemone genome reveals ancestral eumetazoan gene repertoire and genomic organization.</title>
        <authorList>
            <person name="Putnam N.H."/>
            <person name="Srivastava M."/>
            <person name="Hellsten U."/>
            <person name="Dirks B."/>
            <person name="Chapman J."/>
            <person name="Salamov A."/>
            <person name="Terry A."/>
            <person name="Shapiro H."/>
            <person name="Lindquist E."/>
            <person name="Kapitonov V.V."/>
            <person name="Jurka J."/>
            <person name="Genikhovich G."/>
            <person name="Grigoriev I.V."/>
            <person name="Lucas S.M."/>
            <person name="Steele R.E."/>
            <person name="Finnerty J.R."/>
            <person name="Technau U."/>
            <person name="Martindale M.Q."/>
            <person name="Rokhsar D.S."/>
        </authorList>
    </citation>
    <scope>NUCLEOTIDE SEQUENCE [LARGE SCALE GENOMIC DNA]</scope>
    <source>
        <strain evidence="9">CH2 X CH6</strain>
        <strain evidence="8">CH2 x CH6</strain>
    </source>
</reference>
<evidence type="ECO:0000313" key="7">
    <source>
        <dbReference type="EMBL" id="EDO34371.1"/>
    </source>
</evidence>
<dbReference type="InParanoid" id="A7RQI7"/>
<dbReference type="SUPFAM" id="SSF57959">
    <property type="entry name" value="Leucine zipper domain"/>
    <property type="match status" value="1"/>
</dbReference>
<evidence type="ECO:0000313" key="9">
    <source>
        <dbReference type="Proteomes" id="UP000001593"/>
    </source>
</evidence>
<dbReference type="GO" id="GO:0003700">
    <property type="term" value="F:DNA-binding transcription factor activity"/>
    <property type="evidence" value="ECO:0007669"/>
    <property type="project" value="InterPro"/>
</dbReference>
<name>A7RQI7_NEMVE</name>
<proteinExistence type="inferred from homology"/>
<sequence length="90" mass="10329">PLPPIDLELQEIVKRERKKQKNRVAASKCRRKKLEREAQLEVRVQQLKEKSIELNAVASALRQQVGELKQRVLEHVAFGCQLPAVTNSAY</sequence>
<organism evidence="8 9">
    <name type="scientific">Nematostella vectensis</name>
    <name type="common">Starlet sea anemone</name>
    <dbReference type="NCBI Taxonomy" id="45351"/>
    <lineage>
        <taxon>Eukaryota</taxon>
        <taxon>Metazoa</taxon>
        <taxon>Cnidaria</taxon>
        <taxon>Anthozoa</taxon>
        <taxon>Hexacorallia</taxon>
        <taxon>Actiniaria</taxon>
        <taxon>Edwardsiidae</taxon>
        <taxon>Nematostella</taxon>
    </lineage>
</organism>
<keyword evidence="2" id="KW-0805">Transcription regulation</keyword>
<dbReference type="EMBL" id="DS469528">
    <property type="protein sequence ID" value="EDO46373.1"/>
    <property type="molecule type" value="Genomic_DNA"/>
</dbReference>
<dbReference type="InterPro" id="IPR004827">
    <property type="entry name" value="bZIP"/>
</dbReference>
<keyword evidence="9" id="KW-1185">Reference proteome</keyword>
<dbReference type="PANTHER" id="PTHR11462">
    <property type="entry name" value="JUN TRANSCRIPTION FACTOR-RELATED"/>
    <property type="match status" value="1"/>
</dbReference>
<dbReference type="Pfam" id="PF00170">
    <property type="entry name" value="bZIP_1"/>
    <property type="match status" value="1"/>
</dbReference>
<dbReference type="OMA" id="MVERHSV"/>
<gene>
    <name evidence="7" type="ORF">NEMVEDRAFT_v1g126097</name>
    <name evidence="8" type="ORF">NEMVEDRAFT_v1g89862</name>
</gene>
<dbReference type="EMBL" id="DS469734">
    <property type="protein sequence ID" value="EDO34371.1"/>
    <property type="molecule type" value="Genomic_DNA"/>
</dbReference>
<dbReference type="GO" id="GO:0003677">
    <property type="term" value="F:DNA binding"/>
    <property type="evidence" value="ECO:0007669"/>
    <property type="project" value="UniProtKB-KW"/>
</dbReference>
<dbReference type="IntAct" id="A7RQI7">
    <property type="interactions" value="8"/>
</dbReference>
<feature type="domain" description="BZIP" evidence="6">
    <location>
        <begin position="14"/>
        <end position="75"/>
    </location>
</feature>
<dbReference type="InterPro" id="IPR046347">
    <property type="entry name" value="bZIP_sf"/>
</dbReference>
<dbReference type="PANTHER" id="PTHR11462:SF35">
    <property type="entry name" value="TRANSCRIPTION FACTOR JRA"/>
    <property type="match status" value="1"/>
</dbReference>
<evidence type="ECO:0000259" key="6">
    <source>
        <dbReference type="PROSITE" id="PS50217"/>
    </source>
</evidence>
<dbReference type="eggNOG" id="KOG0837">
    <property type="taxonomic scope" value="Eukaryota"/>
</dbReference>
<dbReference type="STRING" id="45351.A7RQI7"/>
<dbReference type="HOGENOM" id="CLU_180265_0_0_1"/>
<dbReference type="InterPro" id="IPR002112">
    <property type="entry name" value="Leuzip_Jun"/>
</dbReference>
<keyword evidence="5" id="KW-0175">Coiled coil</keyword>
<evidence type="ECO:0000313" key="8">
    <source>
        <dbReference type="EMBL" id="EDO46373.1"/>
    </source>
</evidence>
<dbReference type="AlphaFoldDB" id="A7RQI7"/>
<keyword evidence="4" id="KW-0804">Transcription</keyword>
<dbReference type="PROSITE" id="PS50217">
    <property type="entry name" value="BZIP"/>
    <property type="match status" value="1"/>
</dbReference>
<dbReference type="CDD" id="cd14696">
    <property type="entry name" value="bZIP_Jun"/>
    <property type="match status" value="1"/>
</dbReference>
<evidence type="ECO:0000256" key="1">
    <source>
        <dbReference type="ARBA" id="ARBA00006882"/>
    </source>
</evidence>
<accession>A7RQI7</accession>
<evidence type="ECO:0000256" key="5">
    <source>
        <dbReference type="SAM" id="Coils"/>
    </source>
</evidence>